<dbReference type="PANTHER" id="PTHR30006">
    <property type="entry name" value="THIAMINE-BINDING PERIPLASMIC PROTEIN-RELATED"/>
    <property type="match status" value="1"/>
</dbReference>
<feature type="signal peptide" evidence="3">
    <location>
        <begin position="1"/>
        <end position="22"/>
    </location>
</feature>
<sequence length="352" mass="37801">MRHILKSPGIQLVILSLGGACAAVMPSQAEEVLYLAAYGGSSETVLREMILPPFEEEYDVRVKYVAGASTNNLARLQAQRNNPEIDVAILDDGPMQQAVGLGLCAPIAEAPILDEIYDLAKQNGDGKSIGVGIVATGIAYNTDVFGAEGWPAPASWLDLADPRFKGRLTVPAITNTYGLHTLLAINSIKGGDLENIDPGFSFISEHIAPSVRSFETSSSKISELFQTGEVAVGVWGSGRVASLAAAGFPIELVQPREGAMALLTTICPVEGSDQPELQQTLIQHFLSPQVQAILAQHKGWGPTNKTVDLPEAVAEMVPYGPDAVEKLVSVDWASVNENRSEWTRRWTREVEQ</sequence>
<evidence type="ECO:0000256" key="3">
    <source>
        <dbReference type="SAM" id="SignalP"/>
    </source>
</evidence>
<evidence type="ECO:0000256" key="2">
    <source>
        <dbReference type="ARBA" id="ARBA00022764"/>
    </source>
</evidence>
<dbReference type="PANTHER" id="PTHR30006:SF2">
    <property type="entry name" value="ABC TRANSPORTER SUBSTRATE-BINDING PROTEIN"/>
    <property type="match status" value="1"/>
</dbReference>
<dbReference type="CDD" id="cd13589">
    <property type="entry name" value="PBP2_polyamine_RpCGA009"/>
    <property type="match status" value="1"/>
</dbReference>
<dbReference type="Gene3D" id="3.40.190.10">
    <property type="entry name" value="Periplasmic binding protein-like II"/>
    <property type="match status" value="2"/>
</dbReference>
<keyword evidence="2" id="KW-0574">Periplasm</keyword>
<evidence type="ECO:0000313" key="5">
    <source>
        <dbReference type="Proteomes" id="UP001342418"/>
    </source>
</evidence>
<gene>
    <name evidence="4" type="primary">phnS</name>
    <name evidence="4" type="ORF">NTH_04186</name>
</gene>
<feature type="chain" id="PRO_5045071414" evidence="3">
    <location>
        <begin position="23"/>
        <end position="352"/>
    </location>
</feature>
<evidence type="ECO:0000256" key="1">
    <source>
        <dbReference type="ARBA" id="ARBA00022729"/>
    </source>
</evidence>
<organism evidence="4 5">
    <name type="scientific">Nitratireductor thuwali</name>
    <dbReference type="NCBI Taxonomy" id="2267699"/>
    <lineage>
        <taxon>Bacteria</taxon>
        <taxon>Pseudomonadati</taxon>
        <taxon>Pseudomonadota</taxon>
        <taxon>Alphaproteobacteria</taxon>
        <taxon>Hyphomicrobiales</taxon>
        <taxon>Phyllobacteriaceae</taxon>
        <taxon>Nitratireductor</taxon>
    </lineage>
</organism>
<keyword evidence="4" id="KW-0614">Plasmid</keyword>
<dbReference type="RefSeq" id="WP_338532133.1">
    <property type="nucleotide sequence ID" value="NZ_CP030942.1"/>
</dbReference>
<reference evidence="4 5" key="1">
    <citation type="submission" date="2018-07" db="EMBL/GenBank/DDBJ databases">
        <title>Genome sequence of Nitratireductor thuwali#1536.</title>
        <authorList>
            <person name="Michoud G."/>
            <person name="Merlino G."/>
            <person name="Sefrji F.O."/>
            <person name="Daffonchio D."/>
        </authorList>
    </citation>
    <scope>NUCLEOTIDE SEQUENCE [LARGE SCALE GENOMIC DNA]</scope>
    <source>
        <strain evidence="4 5">Nit1536</strain>
        <plasmid evidence="4 5">p1536_1</plasmid>
    </source>
</reference>
<protein>
    <submittedName>
        <fullName evidence="4">2-aminoethylphosphonate-binding periplasmic protein</fullName>
    </submittedName>
</protein>
<accession>A0ABY5MQW4</accession>
<dbReference type="SUPFAM" id="SSF53850">
    <property type="entry name" value="Periplasmic binding protein-like II"/>
    <property type="match status" value="1"/>
</dbReference>
<geneLocation type="plasmid" evidence="4 5">
    <name>p1536_1</name>
</geneLocation>
<proteinExistence type="predicted"/>
<name>A0ABY5MQW4_9HYPH</name>
<dbReference type="InterPro" id="IPR006059">
    <property type="entry name" value="SBP"/>
</dbReference>
<dbReference type="PROSITE" id="PS51257">
    <property type="entry name" value="PROKAR_LIPOPROTEIN"/>
    <property type="match status" value="1"/>
</dbReference>
<evidence type="ECO:0000313" key="4">
    <source>
        <dbReference type="EMBL" id="UUP19674.1"/>
    </source>
</evidence>
<dbReference type="Proteomes" id="UP001342418">
    <property type="component" value="Plasmid p1536_1"/>
</dbReference>
<dbReference type="EMBL" id="CP030942">
    <property type="protein sequence ID" value="UUP19674.1"/>
    <property type="molecule type" value="Genomic_DNA"/>
</dbReference>
<keyword evidence="1 3" id="KW-0732">Signal</keyword>
<dbReference type="Pfam" id="PF13416">
    <property type="entry name" value="SBP_bac_8"/>
    <property type="match status" value="1"/>
</dbReference>
<keyword evidence="5" id="KW-1185">Reference proteome</keyword>